<gene>
    <name evidence="1" type="ORF">HPB50_004735</name>
</gene>
<evidence type="ECO:0000313" key="1">
    <source>
        <dbReference type="EMBL" id="KAH6929677.1"/>
    </source>
</evidence>
<comment type="caution">
    <text evidence="1">The sequence shown here is derived from an EMBL/GenBank/DDBJ whole genome shotgun (WGS) entry which is preliminary data.</text>
</comment>
<sequence length="159" mass="17716">MDAVHSLSMDDYIRSSFAKTRKNVIHRAKWHRMFDGTSARAITGALEKLKLMLPEQVIVSDVPFPEPSETFAHNLFAARSYVFDVRRAKIARKIPDAESLSLPSLVRNGDVIYVSTNMYALLHHKVHSAVSVDVPMLAMEMASSNVVFPLGTSLVSEDT</sequence>
<dbReference type="EMBL" id="CM023485">
    <property type="protein sequence ID" value="KAH6929677.1"/>
    <property type="molecule type" value="Genomic_DNA"/>
</dbReference>
<proteinExistence type="predicted"/>
<organism evidence="1 2">
    <name type="scientific">Hyalomma asiaticum</name>
    <name type="common">Tick</name>
    <dbReference type="NCBI Taxonomy" id="266040"/>
    <lineage>
        <taxon>Eukaryota</taxon>
        <taxon>Metazoa</taxon>
        <taxon>Ecdysozoa</taxon>
        <taxon>Arthropoda</taxon>
        <taxon>Chelicerata</taxon>
        <taxon>Arachnida</taxon>
        <taxon>Acari</taxon>
        <taxon>Parasitiformes</taxon>
        <taxon>Ixodida</taxon>
        <taxon>Ixodoidea</taxon>
        <taxon>Ixodidae</taxon>
        <taxon>Hyalomminae</taxon>
        <taxon>Hyalomma</taxon>
    </lineage>
</organism>
<evidence type="ECO:0000313" key="2">
    <source>
        <dbReference type="Proteomes" id="UP000821845"/>
    </source>
</evidence>
<name>A0ACB7S937_HYAAI</name>
<accession>A0ACB7S937</accession>
<protein>
    <submittedName>
        <fullName evidence="1">Uncharacterized protein</fullName>
    </submittedName>
</protein>
<dbReference type="Proteomes" id="UP000821845">
    <property type="component" value="Chromosome 5"/>
</dbReference>
<keyword evidence="2" id="KW-1185">Reference proteome</keyword>
<reference evidence="1" key="1">
    <citation type="submission" date="2020-05" db="EMBL/GenBank/DDBJ databases">
        <title>Large-scale comparative analyses of tick genomes elucidate their genetic diversity and vector capacities.</title>
        <authorList>
            <person name="Jia N."/>
            <person name="Wang J."/>
            <person name="Shi W."/>
            <person name="Du L."/>
            <person name="Sun Y."/>
            <person name="Zhan W."/>
            <person name="Jiang J."/>
            <person name="Wang Q."/>
            <person name="Zhang B."/>
            <person name="Ji P."/>
            <person name="Sakyi L.B."/>
            <person name="Cui X."/>
            <person name="Yuan T."/>
            <person name="Jiang B."/>
            <person name="Yang W."/>
            <person name="Lam T.T.-Y."/>
            <person name="Chang Q."/>
            <person name="Ding S."/>
            <person name="Wang X."/>
            <person name="Zhu J."/>
            <person name="Ruan X."/>
            <person name="Zhao L."/>
            <person name="Wei J."/>
            <person name="Que T."/>
            <person name="Du C."/>
            <person name="Cheng J."/>
            <person name="Dai P."/>
            <person name="Han X."/>
            <person name="Huang E."/>
            <person name="Gao Y."/>
            <person name="Liu J."/>
            <person name="Shao H."/>
            <person name="Ye R."/>
            <person name="Li L."/>
            <person name="Wei W."/>
            <person name="Wang X."/>
            <person name="Wang C."/>
            <person name="Yang T."/>
            <person name="Huo Q."/>
            <person name="Li W."/>
            <person name="Guo W."/>
            <person name="Chen H."/>
            <person name="Zhou L."/>
            <person name="Ni X."/>
            <person name="Tian J."/>
            <person name="Zhou Y."/>
            <person name="Sheng Y."/>
            <person name="Liu T."/>
            <person name="Pan Y."/>
            <person name="Xia L."/>
            <person name="Li J."/>
            <person name="Zhao F."/>
            <person name="Cao W."/>
        </authorList>
    </citation>
    <scope>NUCLEOTIDE SEQUENCE</scope>
    <source>
        <strain evidence="1">Hyas-2018</strain>
    </source>
</reference>